<evidence type="ECO:0000313" key="1">
    <source>
        <dbReference type="EMBL" id="QNI17759.1"/>
    </source>
</evidence>
<dbReference type="EMBL" id="MN894887">
    <property type="protein sequence ID" value="QNI17759.1"/>
    <property type="molecule type" value="Genomic_DNA"/>
</dbReference>
<organism evidence="1">
    <name type="scientific">Pseudomonas aeruginosa</name>
    <dbReference type="NCBI Taxonomy" id="287"/>
    <lineage>
        <taxon>Bacteria</taxon>
        <taxon>Pseudomonadati</taxon>
        <taxon>Pseudomonadota</taxon>
        <taxon>Gammaproteobacteria</taxon>
        <taxon>Pseudomonadales</taxon>
        <taxon>Pseudomonadaceae</taxon>
        <taxon>Pseudomonas</taxon>
    </lineage>
</organism>
<reference evidence="1" key="1">
    <citation type="submission" date="2019-12" db="EMBL/GenBank/DDBJ databases">
        <title>Compelete sequence of pSE5416-KPC.</title>
        <authorList>
            <person name="Zhou D."/>
        </authorList>
    </citation>
    <scope>NUCLEOTIDE SEQUENCE</scope>
    <source>
        <strain evidence="1">SE5416</strain>
        <plasmid evidence="1">pSE5416-KPC</plasmid>
    </source>
</reference>
<dbReference type="AlphaFoldDB" id="A0A7S6K390"/>
<protein>
    <submittedName>
        <fullName evidence="1">Uncharacterized protein</fullName>
    </submittedName>
</protein>
<name>A0A7S6K390_PSEAI</name>
<accession>A0A7S6K390</accession>
<proteinExistence type="predicted"/>
<keyword evidence="1" id="KW-0614">Plasmid</keyword>
<sequence length="45" mass="5155">MGLPLSTKWIKGDIVMRDGVGIWFHCHAMDLHQPQLQVLNLNIMP</sequence>
<geneLocation type="plasmid" evidence="1">
    <name>pSE5416-KPC</name>
</geneLocation>